<dbReference type="Proteomes" id="UP000663845">
    <property type="component" value="Unassembled WGS sequence"/>
</dbReference>
<reference evidence="1" key="1">
    <citation type="submission" date="2021-02" db="EMBL/GenBank/DDBJ databases">
        <authorList>
            <person name="Nowell W R."/>
        </authorList>
    </citation>
    <scope>NUCLEOTIDE SEQUENCE</scope>
</reference>
<accession>A0A815YGJ5</accession>
<evidence type="ECO:0000313" key="1">
    <source>
        <dbReference type="EMBL" id="CAF1570467.1"/>
    </source>
</evidence>
<name>A0A815YGJ5_9BILA</name>
<dbReference type="EMBL" id="CAJNOG010008965">
    <property type="protein sequence ID" value="CAF1570467.1"/>
    <property type="molecule type" value="Genomic_DNA"/>
</dbReference>
<comment type="caution">
    <text evidence="1">The sequence shown here is derived from an EMBL/GenBank/DDBJ whole genome shotgun (WGS) entry which is preliminary data.</text>
</comment>
<feature type="non-terminal residue" evidence="1">
    <location>
        <position position="47"/>
    </location>
</feature>
<evidence type="ECO:0000313" key="2">
    <source>
        <dbReference type="Proteomes" id="UP000663845"/>
    </source>
</evidence>
<protein>
    <submittedName>
        <fullName evidence="1">Uncharacterized protein</fullName>
    </submittedName>
</protein>
<proteinExistence type="predicted"/>
<feature type="non-terminal residue" evidence="1">
    <location>
        <position position="1"/>
    </location>
</feature>
<organism evidence="1 2">
    <name type="scientific">Adineta steineri</name>
    <dbReference type="NCBI Taxonomy" id="433720"/>
    <lineage>
        <taxon>Eukaryota</taxon>
        <taxon>Metazoa</taxon>
        <taxon>Spiralia</taxon>
        <taxon>Gnathifera</taxon>
        <taxon>Rotifera</taxon>
        <taxon>Eurotatoria</taxon>
        <taxon>Bdelloidea</taxon>
        <taxon>Adinetida</taxon>
        <taxon>Adinetidae</taxon>
        <taxon>Adineta</taxon>
    </lineage>
</organism>
<sequence>QTSLVSHNTILTLGHMAVALKDVQHTQQSILARFQQRLGDPPSPLDI</sequence>
<gene>
    <name evidence="1" type="ORF">JYZ213_LOCUS47319</name>
</gene>
<dbReference type="AlphaFoldDB" id="A0A815YGJ5"/>